<dbReference type="Gene3D" id="3.30.70.1230">
    <property type="entry name" value="Nucleotide cyclase"/>
    <property type="match status" value="1"/>
</dbReference>
<dbReference type="SMART" id="SM00044">
    <property type="entry name" value="CYCc"/>
    <property type="match status" value="1"/>
</dbReference>
<dbReference type="InterPro" id="IPR029787">
    <property type="entry name" value="Nucleotide_cyclase"/>
</dbReference>
<dbReference type="GO" id="GO:0035556">
    <property type="term" value="P:intracellular signal transduction"/>
    <property type="evidence" value="ECO:0007669"/>
    <property type="project" value="InterPro"/>
</dbReference>
<proteinExistence type="predicted"/>
<dbReference type="GO" id="GO:0006171">
    <property type="term" value="P:cAMP biosynthetic process"/>
    <property type="evidence" value="ECO:0007669"/>
    <property type="project" value="TreeGrafter"/>
</dbReference>
<dbReference type="PROSITE" id="PS50125">
    <property type="entry name" value="GUANYLATE_CYCLASE_2"/>
    <property type="match status" value="1"/>
</dbReference>
<dbReference type="GO" id="GO:0004016">
    <property type="term" value="F:adenylate cyclase activity"/>
    <property type="evidence" value="ECO:0007669"/>
    <property type="project" value="UniProtKB-ARBA"/>
</dbReference>
<dbReference type="SMART" id="SM01080">
    <property type="entry name" value="CHASE2"/>
    <property type="match status" value="1"/>
</dbReference>
<sequence length="938" mass="105881">MEKNGILKKADYIVFAALGLLFFVFTATGVFTKLDFRLYDFLLGCVKEPARAENIVHINIDDDSIAEFGEWPWSRNIIADNIIRLKELGAERVVFDVEYLSPSALGVPSDSLQNIGEAFAVQEAELQGLIEEFAGSIEKGYILPKEVPAFKEELMAGYVYPSIDNCKNTVFENVSTDNDEYFGKALQFFGNAWLTVNTRDVKIKTSPEDIAYVDSRFLLKNVSDPKNYITANNVFTSNEQYNGDESGFSPALHTLLKRAKGVGFTNVIIDSDGSRRRVELLFNHNGNYLGQLVFAPLMDYLNVESFVRERNRLILHNAFYPGASAPEDVVIPLDEHGRMLINWLHCPFGESFRHESMSFFKQLDVLEDDIETNLKNFLVLELRDSEGYPLPYYSAARELVEMYQNICEERKNLLDLCKGYDSDGVLLGGISEEQYESYFTMRSEYFDYVAEFSATDFISDVEERLDELQSYFSEEQREEFLSLFTEEMKKIAANISTYQTYMSDMKENCAGAICIIGNVASSTTDNGATPFVRIYPNVGTHANVLNTILQKDFITPVAWYYGYAVAILFTGVILLLVHRTGNKCQNILNGVFGGIVIFVPVILMAGFKIYIPFVGLALFVLVNYLGGVVIRFFNSSKEKEFIRRTFSQFVAKEVVDEIIKDPEKANLGGRNEHITALFSDIKSFSSFSELVTPEQLVNILNEYLGALSDNILEHSGTIDKYIGDSIVSLFGAPIRIENHAYAACAAAIRMKQTEGEFNRNHMLTGDVPRELYTRIGINTGDMIVGNMGTSLKKNYTMMGDNVNLASRLEGVNKVYGTWILCSEQTWKEADYGEHKGEIVVRKLDRVRVVGKTVPVQLYNVIGFRSEVSSNQLEEIELFHEALDLYLNRKFSEAGKMFVQANAMLPEDQAALVFADRCKSYMQKGVPEDWDGIMNLTSK</sequence>
<dbReference type="Pfam" id="PF05226">
    <property type="entry name" value="CHASE2"/>
    <property type="match status" value="2"/>
</dbReference>
<name>A0A1T4M3D7_TREPO</name>
<feature type="transmembrane region" description="Helical" evidence="1">
    <location>
        <begin position="613"/>
        <end position="634"/>
    </location>
</feature>
<dbReference type="InterPro" id="IPR007890">
    <property type="entry name" value="CHASE2"/>
</dbReference>
<dbReference type="CDD" id="cd07302">
    <property type="entry name" value="CHD"/>
    <property type="match status" value="1"/>
</dbReference>
<evidence type="ECO:0000313" key="4">
    <source>
        <dbReference type="Proteomes" id="UP000190423"/>
    </source>
</evidence>
<dbReference type="OrthoDB" id="9806704at2"/>
<dbReference type="PANTHER" id="PTHR43081:SF1">
    <property type="entry name" value="ADENYLATE CYCLASE, TERMINAL-DIFFERENTIATION SPECIFIC"/>
    <property type="match status" value="1"/>
</dbReference>
<dbReference type="InterPro" id="IPR001054">
    <property type="entry name" value="A/G_cyclase"/>
</dbReference>
<accession>A0A1T4M3D7</accession>
<organism evidence="3 4">
    <name type="scientific">Treponema porcinum</name>
    <dbReference type="NCBI Taxonomy" id="261392"/>
    <lineage>
        <taxon>Bacteria</taxon>
        <taxon>Pseudomonadati</taxon>
        <taxon>Spirochaetota</taxon>
        <taxon>Spirochaetia</taxon>
        <taxon>Spirochaetales</taxon>
        <taxon>Treponemataceae</taxon>
        <taxon>Treponema</taxon>
    </lineage>
</organism>
<evidence type="ECO:0000256" key="1">
    <source>
        <dbReference type="SAM" id="Phobius"/>
    </source>
</evidence>
<dbReference type="InterPro" id="IPR050697">
    <property type="entry name" value="Adenylyl/Guanylyl_Cyclase_3/4"/>
</dbReference>
<keyword evidence="1" id="KW-0472">Membrane</keyword>
<feature type="transmembrane region" description="Helical" evidence="1">
    <location>
        <begin position="558"/>
        <end position="577"/>
    </location>
</feature>
<protein>
    <submittedName>
        <fullName evidence="3">Adenylate cyclase, class 3</fullName>
    </submittedName>
</protein>
<dbReference type="SUPFAM" id="SSF55073">
    <property type="entry name" value="Nucleotide cyclase"/>
    <property type="match status" value="1"/>
</dbReference>
<dbReference type="AlphaFoldDB" id="A0A1T4M3D7"/>
<dbReference type="Proteomes" id="UP000190423">
    <property type="component" value="Unassembled WGS sequence"/>
</dbReference>
<feature type="domain" description="Guanylate cyclase" evidence="2">
    <location>
        <begin position="675"/>
        <end position="809"/>
    </location>
</feature>
<dbReference type="Pfam" id="PF00211">
    <property type="entry name" value="Guanylate_cyc"/>
    <property type="match status" value="1"/>
</dbReference>
<feature type="transmembrane region" description="Helical" evidence="1">
    <location>
        <begin position="12"/>
        <end position="31"/>
    </location>
</feature>
<evidence type="ECO:0000259" key="2">
    <source>
        <dbReference type="PROSITE" id="PS50125"/>
    </source>
</evidence>
<feature type="transmembrane region" description="Helical" evidence="1">
    <location>
        <begin position="589"/>
        <end position="607"/>
    </location>
</feature>
<dbReference type="PANTHER" id="PTHR43081">
    <property type="entry name" value="ADENYLATE CYCLASE, TERMINAL-DIFFERENTIATION SPECIFIC-RELATED"/>
    <property type="match status" value="1"/>
</dbReference>
<dbReference type="EMBL" id="FUWG01000014">
    <property type="protein sequence ID" value="SJZ61298.1"/>
    <property type="molecule type" value="Genomic_DNA"/>
</dbReference>
<evidence type="ECO:0000313" key="3">
    <source>
        <dbReference type="EMBL" id="SJZ61298.1"/>
    </source>
</evidence>
<reference evidence="3 4" key="1">
    <citation type="submission" date="2017-02" db="EMBL/GenBank/DDBJ databases">
        <authorList>
            <person name="Peterson S.W."/>
        </authorList>
    </citation>
    <scope>NUCLEOTIDE SEQUENCE [LARGE SCALE GENOMIC DNA]</scope>
    <source>
        <strain evidence="3 4">ATCC BAA-908</strain>
    </source>
</reference>
<dbReference type="STRING" id="261392.SAMN02745149_01807"/>
<keyword evidence="4" id="KW-1185">Reference proteome</keyword>
<dbReference type="RefSeq" id="WP_078933710.1">
    <property type="nucleotide sequence ID" value="NZ_FUWG01000014.1"/>
</dbReference>
<gene>
    <name evidence="3" type="ORF">SAMN02745149_01807</name>
</gene>
<dbReference type="GeneID" id="78317088"/>
<keyword evidence="1" id="KW-1133">Transmembrane helix</keyword>
<keyword evidence="1" id="KW-0812">Transmembrane</keyword>